<dbReference type="Proteomes" id="UP000296049">
    <property type="component" value="Unassembled WGS sequence"/>
</dbReference>
<name>R0JLF8_ANAPL</name>
<feature type="compositionally biased region" description="Basic and acidic residues" evidence="1">
    <location>
        <begin position="149"/>
        <end position="158"/>
    </location>
</feature>
<gene>
    <name evidence="2" type="ORF">Anapl_11679</name>
</gene>
<dbReference type="AlphaFoldDB" id="R0JLF8"/>
<proteinExistence type="predicted"/>
<sequence length="384" mass="43175">MTETDDSMGEVLITIIITLDLPYLQRLKVNFCKGERRDKLSFLSRSKAVIAVMDDSPTAATDTVITGKGMLPRQDMNRHLFTKEEEGEEERKGGKDRLTVEMDYKYLDSRKGDVCEKDFLVGADCILHPKTNMGEGSHPSYAQQRPKNNKPENRETKTDAIPLVDNFRQPLPKLMKDMDDGASPCSLLFSAVANKPNFCKRTRSRFKTQFHKQSVKAEVESAQCSALLFIKESGCWEYKLQAGFGGEDEQGEDQENLSDDTEPVFLTVDACSAIFLQGTDSSHITEMLGRKRCALWLNSHGGQVSRKERERCLLVIDVSNSTSNPAAKPCDNRDNPVLSAGRCQRQGPRVNCAHFVYNREWRQAEAKACFTHTASQDKQTLNCV</sequence>
<evidence type="ECO:0000256" key="1">
    <source>
        <dbReference type="SAM" id="MobiDB-lite"/>
    </source>
</evidence>
<accession>R0JLF8</accession>
<keyword evidence="3" id="KW-1185">Reference proteome</keyword>
<reference evidence="3" key="1">
    <citation type="journal article" date="2013" name="Nat. Genet.">
        <title>The duck genome and transcriptome provide insight into an avian influenza virus reservoir species.</title>
        <authorList>
            <person name="Huang Y."/>
            <person name="Li Y."/>
            <person name="Burt D.W."/>
            <person name="Chen H."/>
            <person name="Zhang Y."/>
            <person name="Qian W."/>
            <person name="Kim H."/>
            <person name="Gan S."/>
            <person name="Zhao Y."/>
            <person name="Li J."/>
            <person name="Yi K."/>
            <person name="Feng H."/>
            <person name="Zhu P."/>
            <person name="Li B."/>
            <person name="Liu Q."/>
            <person name="Fairley S."/>
            <person name="Magor K.E."/>
            <person name="Du Z."/>
            <person name="Hu X."/>
            <person name="Goodman L."/>
            <person name="Tafer H."/>
            <person name="Vignal A."/>
            <person name="Lee T."/>
            <person name="Kim K.W."/>
            <person name="Sheng Z."/>
            <person name="An Y."/>
            <person name="Searle S."/>
            <person name="Herrero J."/>
            <person name="Groenen M.A."/>
            <person name="Crooijmans R.P."/>
            <person name="Faraut T."/>
            <person name="Cai Q."/>
            <person name="Webster R.G."/>
            <person name="Aldridge J.R."/>
            <person name="Warren W.C."/>
            <person name="Bartschat S."/>
            <person name="Kehr S."/>
            <person name="Marz M."/>
            <person name="Stadler P.F."/>
            <person name="Smith J."/>
            <person name="Kraus R.H."/>
            <person name="Zhao Y."/>
            <person name="Ren L."/>
            <person name="Fei J."/>
            <person name="Morisson M."/>
            <person name="Kaiser P."/>
            <person name="Griffin D.K."/>
            <person name="Rao M."/>
            <person name="Pitel F."/>
            <person name="Wang J."/>
            <person name="Li N."/>
        </authorList>
    </citation>
    <scope>NUCLEOTIDE SEQUENCE [LARGE SCALE GENOMIC DNA]</scope>
</reference>
<protein>
    <submittedName>
        <fullName evidence="2">Uncharacterized protein</fullName>
    </submittedName>
</protein>
<feature type="region of interest" description="Disordered" evidence="1">
    <location>
        <begin position="131"/>
        <end position="159"/>
    </location>
</feature>
<evidence type="ECO:0000313" key="3">
    <source>
        <dbReference type="Proteomes" id="UP000296049"/>
    </source>
</evidence>
<organism evidence="2 3">
    <name type="scientific">Anas platyrhynchos</name>
    <name type="common">Mallard</name>
    <name type="synonym">Anas boschas</name>
    <dbReference type="NCBI Taxonomy" id="8839"/>
    <lineage>
        <taxon>Eukaryota</taxon>
        <taxon>Metazoa</taxon>
        <taxon>Chordata</taxon>
        <taxon>Craniata</taxon>
        <taxon>Vertebrata</taxon>
        <taxon>Euteleostomi</taxon>
        <taxon>Archelosauria</taxon>
        <taxon>Archosauria</taxon>
        <taxon>Dinosauria</taxon>
        <taxon>Saurischia</taxon>
        <taxon>Theropoda</taxon>
        <taxon>Coelurosauria</taxon>
        <taxon>Aves</taxon>
        <taxon>Neognathae</taxon>
        <taxon>Galloanserae</taxon>
        <taxon>Anseriformes</taxon>
        <taxon>Anatidae</taxon>
        <taxon>Anatinae</taxon>
        <taxon>Anas</taxon>
    </lineage>
</organism>
<dbReference type="EMBL" id="KB743590">
    <property type="protein sequence ID" value="EOA97881.1"/>
    <property type="molecule type" value="Genomic_DNA"/>
</dbReference>
<evidence type="ECO:0000313" key="2">
    <source>
        <dbReference type="EMBL" id="EOA97881.1"/>
    </source>
</evidence>